<keyword evidence="2" id="KW-1133">Transmembrane helix</keyword>
<name>A0AAE0U143_9PEZI</name>
<proteinExistence type="predicted"/>
<keyword evidence="2" id="KW-0472">Membrane</keyword>
<evidence type="ECO:0000256" key="2">
    <source>
        <dbReference type="SAM" id="Phobius"/>
    </source>
</evidence>
<sequence length="109" mass="11790">MYTKLQASLASTTSATPSTTPPSRSSTGGTASPGGFIIIVLVTFVAWLMPLYRDYVFHQAVLSGWTTVAIAWQFFAFAAVVVYPLYDGWQAIHKASMGVWNAVAKRQGV</sequence>
<reference evidence="3" key="2">
    <citation type="submission" date="2023-06" db="EMBL/GenBank/DDBJ databases">
        <authorList>
            <consortium name="Lawrence Berkeley National Laboratory"/>
            <person name="Haridas S."/>
            <person name="Hensen N."/>
            <person name="Bonometti L."/>
            <person name="Westerberg I."/>
            <person name="Brannstrom I.O."/>
            <person name="Guillou S."/>
            <person name="Cros-Aarteil S."/>
            <person name="Calhoun S."/>
            <person name="Kuo A."/>
            <person name="Mondo S."/>
            <person name="Pangilinan J."/>
            <person name="Riley R."/>
            <person name="LaButti K."/>
            <person name="Andreopoulos B."/>
            <person name="Lipzen A."/>
            <person name="Chen C."/>
            <person name="Yanf M."/>
            <person name="Daum C."/>
            <person name="Ng V."/>
            <person name="Clum A."/>
            <person name="Steindorff A."/>
            <person name="Ohm R."/>
            <person name="Martin F."/>
            <person name="Silar P."/>
            <person name="Natvig D."/>
            <person name="Lalanne C."/>
            <person name="Gautier V."/>
            <person name="Ament-velasquez S.L."/>
            <person name="Kruys A."/>
            <person name="Hutchinson M.I."/>
            <person name="Powell A.J."/>
            <person name="Barry K."/>
            <person name="Miller A.N."/>
            <person name="Grigoriev I.V."/>
            <person name="Debuchy R."/>
            <person name="Gladieux P."/>
            <person name="Thoren M.H."/>
            <person name="Johannesson H."/>
        </authorList>
    </citation>
    <scope>NUCLEOTIDE SEQUENCE</scope>
    <source>
        <strain evidence="3">CBS 232.78</strain>
    </source>
</reference>
<evidence type="ECO:0000313" key="4">
    <source>
        <dbReference type="Proteomes" id="UP001285441"/>
    </source>
</evidence>
<feature type="transmembrane region" description="Helical" evidence="2">
    <location>
        <begin position="31"/>
        <end position="52"/>
    </location>
</feature>
<feature type="transmembrane region" description="Helical" evidence="2">
    <location>
        <begin position="64"/>
        <end position="86"/>
    </location>
</feature>
<dbReference type="PANTHER" id="PTHR46154:SF3">
    <property type="entry name" value="DUR32P"/>
    <property type="match status" value="1"/>
</dbReference>
<reference evidence="3" key="1">
    <citation type="journal article" date="2023" name="Mol. Phylogenet. Evol.">
        <title>Genome-scale phylogeny and comparative genomics of the fungal order Sordariales.</title>
        <authorList>
            <person name="Hensen N."/>
            <person name="Bonometti L."/>
            <person name="Westerberg I."/>
            <person name="Brannstrom I.O."/>
            <person name="Guillou S."/>
            <person name="Cros-Aarteil S."/>
            <person name="Calhoun S."/>
            <person name="Haridas S."/>
            <person name="Kuo A."/>
            <person name="Mondo S."/>
            <person name="Pangilinan J."/>
            <person name="Riley R."/>
            <person name="LaButti K."/>
            <person name="Andreopoulos B."/>
            <person name="Lipzen A."/>
            <person name="Chen C."/>
            <person name="Yan M."/>
            <person name="Daum C."/>
            <person name="Ng V."/>
            <person name="Clum A."/>
            <person name="Steindorff A."/>
            <person name="Ohm R.A."/>
            <person name="Martin F."/>
            <person name="Silar P."/>
            <person name="Natvig D.O."/>
            <person name="Lalanne C."/>
            <person name="Gautier V."/>
            <person name="Ament-Velasquez S.L."/>
            <person name="Kruys A."/>
            <person name="Hutchinson M.I."/>
            <person name="Powell A.J."/>
            <person name="Barry K."/>
            <person name="Miller A.N."/>
            <person name="Grigoriev I.V."/>
            <person name="Debuchy R."/>
            <person name="Gladieux P."/>
            <person name="Hiltunen Thoren M."/>
            <person name="Johannesson H."/>
        </authorList>
    </citation>
    <scope>NUCLEOTIDE SEQUENCE</scope>
    <source>
        <strain evidence="3">CBS 232.78</strain>
    </source>
</reference>
<dbReference type="AlphaFoldDB" id="A0AAE0U143"/>
<organism evidence="3 4">
    <name type="scientific">Podospora didyma</name>
    <dbReference type="NCBI Taxonomy" id="330526"/>
    <lineage>
        <taxon>Eukaryota</taxon>
        <taxon>Fungi</taxon>
        <taxon>Dikarya</taxon>
        <taxon>Ascomycota</taxon>
        <taxon>Pezizomycotina</taxon>
        <taxon>Sordariomycetes</taxon>
        <taxon>Sordariomycetidae</taxon>
        <taxon>Sordariales</taxon>
        <taxon>Podosporaceae</taxon>
        <taxon>Podospora</taxon>
    </lineage>
</organism>
<feature type="region of interest" description="Disordered" evidence="1">
    <location>
        <begin position="1"/>
        <end position="33"/>
    </location>
</feature>
<keyword evidence="4" id="KW-1185">Reference proteome</keyword>
<keyword evidence="2" id="KW-0812">Transmembrane</keyword>
<evidence type="ECO:0000256" key="1">
    <source>
        <dbReference type="SAM" id="MobiDB-lite"/>
    </source>
</evidence>
<protein>
    <submittedName>
        <fullName evidence="3">Uncharacterized protein</fullName>
    </submittedName>
</protein>
<accession>A0AAE0U143</accession>
<gene>
    <name evidence="3" type="ORF">B0H63DRAFT_520800</name>
</gene>
<dbReference type="EMBL" id="JAULSW010000003">
    <property type="protein sequence ID" value="KAK3386725.1"/>
    <property type="molecule type" value="Genomic_DNA"/>
</dbReference>
<dbReference type="InterPro" id="IPR031155">
    <property type="entry name" value="DUR"/>
</dbReference>
<comment type="caution">
    <text evidence="3">The sequence shown here is derived from an EMBL/GenBank/DDBJ whole genome shotgun (WGS) entry which is preliminary data.</text>
</comment>
<dbReference type="GO" id="GO:0005886">
    <property type="term" value="C:plasma membrane"/>
    <property type="evidence" value="ECO:0007669"/>
    <property type="project" value="TreeGrafter"/>
</dbReference>
<dbReference type="Proteomes" id="UP001285441">
    <property type="component" value="Unassembled WGS sequence"/>
</dbReference>
<evidence type="ECO:0000313" key="3">
    <source>
        <dbReference type="EMBL" id="KAK3386725.1"/>
    </source>
</evidence>
<dbReference type="GO" id="GO:0015204">
    <property type="term" value="F:urea transmembrane transporter activity"/>
    <property type="evidence" value="ECO:0007669"/>
    <property type="project" value="InterPro"/>
</dbReference>
<dbReference type="PANTHER" id="PTHR46154">
    <property type="match status" value="1"/>
</dbReference>
<feature type="compositionally biased region" description="Low complexity" evidence="1">
    <location>
        <begin position="7"/>
        <end position="33"/>
    </location>
</feature>